<feature type="coiled-coil region" evidence="1">
    <location>
        <begin position="214"/>
        <end position="270"/>
    </location>
</feature>
<evidence type="ECO:0000313" key="2">
    <source>
        <dbReference type="EMBL" id="CAK8673501.1"/>
    </source>
</evidence>
<reference evidence="2 3" key="1">
    <citation type="submission" date="2024-02" db="EMBL/GenBank/DDBJ databases">
        <authorList>
            <person name="Daric V."/>
            <person name="Darras S."/>
        </authorList>
    </citation>
    <scope>NUCLEOTIDE SEQUENCE [LARGE SCALE GENOMIC DNA]</scope>
</reference>
<organism evidence="2 3">
    <name type="scientific">Clavelina lepadiformis</name>
    <name type="common">Light-bulb sea squirt</name>
    <name type="synonym">Ascidia lepadiformis</name>
    <dbReference type="NCBI Taxonomy" id="159417"/>
    <lineage>
        <taxon>Eukaryota</taxon>
        <taxon>Metazoa</taxon>
        <taxon>Chordata</taxon>
        <taxon>Tunicata</taxon>
        <taxon>Ascidiacea</taxon>
        <taxon>Aplousobranchia</taxon>
        <taxon>Clavelinidae</taxon>
        <taxon>Clavelina</taxon>
    </lineage>
</organism>
<name>A0ABP0F244_CLALP</name>
<protein>
    <submittedName>
        <fullName evidence="2">Uncharacterized protein</fullName>
    </submittedName>
</protein>
<evidence type="ECO:0000313" key="3">
    <source>
        <dbReference type="Proteomes" id="UP001642483"/>
    </source>
</evidence>
<keyword evidence="1" id="KW-0175">Coiled coil</keyword>
<accession>A0ABP0F244</accession>
<sequence>MSYCVGWVTSIKMSNIIGKEATRVNQRNKFLKVIEELRFSRKQTLLLEKRVELLQTEKLRLCSEVETLSSELMALRASHKEMEANCIKLQRPDDNLNSIDENKRLKIALETSESTITQLKSRIATFIQEKNSLEKKLVECEQNLHVSQKTSNYFSNRVDQFQATIDKINKQLEQMTDAQRKLEKNTQVATSINKELLLTHEYQKCIISDLRKDKLDLGDQLMTLESNLKLMENKKLSDNLHSSQSLQTELEKLKLENQTLLKDKDVLNGRLKSIETLLKNAIDSSQNAHQLLKQKEFQHQTTVCELQEKLESSSLEVCALQNKLREKIDNFSAVDENNEAVASSKTNIIQDGPGAVVNVDQK</sequence>
<dbReference type="Proteomes" id="UP001642483">
    <property type="component" value="Unassembled WGS sequence"/>
</dbReference>
<feature type="coiled-coil region" evidence="1">
    <location>
        <begin position="65"/>
        <end position="185"/>
    </location>
</feature>
<gene>
    <name evidence="2" type="ORF">CVLEPA_LOCUS3291</name>
</gene>
<dbReference type="EMBL" id="CAWYQH010000002">
    <property type="protein sequence ID" value="CAK8673501.1"/>
    <property type="molecule type" value="Genomic_DNA"/>
</dbReference>
<keyword evidence="3" id="KW-1185">Reference proteome</keyword>
<comment type="caution">
    <text evidence="2">The sequence shown here is derived from an EMBL/GenBank/DDBJ whole genome shotgun (WGS) entry which is preliminary data.</text>
</comment>
<proteinExistence type="predicted"/>
<evidence type="ECO:0000256" key="1">
    <source>
        <dbReference type="SAM" id="Coils"/>
    </source>
</evidence>